<dbReference type="GO" id="GO:0008250">
    <property type="term" value="C:oligosaccharyltransferase complex"/>
    <property type="evidence" value="ECO:0007669"/>
    <property type="project" value="UniProtKB-UniRule"/>
</dbReference>
<evidence type="ECO:0000313" key="7">
    <source>
        <dbReference type="EMBL" id="ODQ72499.1"/>
    </source>
</evidence>
<evidence type="ECO:0000256" key="1">
    <source>
        <dbReference type="ARBA" id="ARBA00004141"/>
    </source>
</evidence>
<evidence type="ECO:0000256" key="6">
    <source>
        <dbReference type="RuleBase" id="RU367008"/>
    </source>
</evidence>
<evidence type="ECO:0000256" key="2">
    <source>
        <dbReference type="ARBA" id="ARBA00009825"/>
    </source>
</evidence>
<keyword evidence="8" id="KW-1185">Reference proteome</keyword>
<keyword evidence="3 6" id="KW-0812">Transmembrane</keyword>
<sequence>MFGKEEKGETNGSLQKQWSLAPAYVPAISIQMQPFVATFLLLVGFFLTALFSITDKKGISGLGKQIAIAIPASVSLGFGFVYLLCAVGVYI</sequence>
<keyword evidence="4 6" id="KW-1133">Transmembrane helix</keyword>
<dbReference type="GO" id="GO:0006487">
    <property type="term" value="P:protein N-linked glycosylation"/>
    <property type="evidence" value="ECO:0007669"/>
    <property type="project" value="UniProtKB-UniRule"/>
</dbReference>
<evidence type="ECO:0000256" key="4">
    <source>
        <dbReference type="ARBA" id="ARBA00022989"/>
    </source>
</evidence>
<protein>
    <recommendedName>
        <fullName evidence="6">Dolichyl-diphosphooligosaccharide-protein glycosyltransferase subunit OST5</fullName>
    </recommendedName>
</protein>
<feature type="transmembrane region" description="Helical" evidence="6">
    <location>
        <begin position="35"/>
        <end position="54"/>
    </location>
</feature>
<comment type="subunit">
    <text evidence="6">Component of the oligosaccharyltransferase (OST) complex.</text>
</comment>
<keyword evidence="5 6" id="KW-0472">Membrane</keyword>
<gene>
    <name evidence="7" type="ORF">LIPSTDRAFT_3892</name>
</gene>
<evidence type="ECO:0000313" key="8">
    <source>
        <dbReference type="Proteomes" id="UP000094385"/>
    </source>
</evidence>
<comment type="function">
    <text evidence="6">Subunit of the oligosaccharyl transferase (OST) complex that catalyzes the initial transfer of a defined glycan (Glc(3)Man(9)GlcNAc(2) in eukaryotes) from the lipid carrier dolichol-pyrophosphate to an asparagine residue within an Asn-X-Ser/Thr consensus motif in nascent polypeptide chains, the first step in protein N-glycosylation. N-glycosylation occurs cotranslationally and the complex associates with the Sec61 complex at the channel-forming translocon complex that mediates protein translocation across the endoplasmic reticulum (ER). All subunits are required for a maximal enzyme activity.</text>
</comment>
<dbReference type="Pfam" id="PF05251">
    <property type="entry name" value="Ost5"/>
    <property type="match status" value="1"/>
</dbReference>
<dbReference type="InterPro" id="IPR007915">
    <property type="entry name" value="TMEM258/Ost5"/>
</dbReference>
<comment type="subcellular location">
    <subcellularLocation>
        <location evidence="1 6">Membrane</location>
        <topology evidence="1 6">Multi-pass membrane protein</topology>
    </subcellularLocation>
</comment>
<feature type="transmembrane region" description="Helical" evidence="6">
    <location>
        <begin position="66"/>
        <end position="90"/>
    </location>
</feature>
<dbReference type="PANTHER" id="PTHR13636">
    <property type="entry name" value="TRANSMEMBRANE PROTEIN 258"/>
    <property type="match status" value="1"/>
</dbReference>
<dbReference type="OrthoDB" id="5371169at2759"/>
<dbReference type="Proteomes" id="UP000094385">
    <property type="component" value="Unassembled WGS sequence"/>
</dbReference>
<evidence type="ECO:0000256" key="3">
    <source>
        <dbReference type="ARBA" id="ARBA00022692"/>
    </source>
</evidence>
<reference evidence="7 8" key="1">
    <citation type="journal article" date="2016" name="Proc. Natl. Acad. Sci. U.S.A.">
        <title>Comparative genomics of biotechnologically important yeasts.</title>
        <authorList>
            <person name="Riley R."/>
            <person name="Haridas S."/>
            <person name="Wolfe K.H."/>
            <person name="Lopes M.R."/>
            <person name="Hittinger C.T."/>
            <person name="Goeker M."/>
            <person name="Salamov A.A."/>
            <person name="Wisecaver J.H."/>
            <person name="Long T.M."/>
            <person name="Calvey C.H."/>
            <person name="Aerts A.L."/>
            <person name="Barry K.W."/>
            <person name="Choi C."/>
            <person name="Clum A."/>
            <person name="Coughlan A.Y."/>
            <person name="Deshpande S."/>
            <person name="Douglass A.P."/>
            <person name="Hanson S.J."/>
            <person name="Klenk H.-P."/>
            <person name="LaButti K.M."/>
            <person name="Lapidus A."/>
            <person name="Lindquist E.A."/>
            <person name="Lipzen A.M."/>
            <person name="Meier-Kolthoff J.P."/>
            <person name="Ohm R.A."/>
            <person name="Otillar R.P."/>
            <person name="Pangilinan J.L."/>
            <person name="Peng Y."/>
            <person name="Rokas A."/>
            <person name="Rosa C.A."/>
            <person name="Scheuner C."/>
            <person name="Sibirny A.A."/>
            <person name="Slot J.C."/>
            <person name="Stielow J.B."/>
            <person name="Sun H."/>
            <person name="Kurtzman C.P."/>
            <person name="Blackwell M."/>
            <person name="Grigoriev I.V."/>
            <person name="Jeffries T.W."/>
        </authorList>
    </citation>
    <scope>NUCLEOTIDE SEQUENCE [LARGE SCALE GENOMIC DNA]</scope>
    <source>
        <strain evidence="7 8">NRRL Y-11557</strain>
    </source>
</reference>
<organism evidence="7 8">
    <name type="scientific">Lipomyces starkeyi NRRL Y-11557</name>
    <dbReference type="NCBI Taxonomy" id="675824"/>
    <lineage>
        <taxon>Eukaryota</taxon>
        <taxon>Fungi</taxon>
        <taxon>Dikarya</taxon>
        <taxon>Ascomycota</taxon>
        <taxon>Saccharomycotina</taxon>
        <taxon>Lipomycetes</taxon>
        <taxon>Lipomycetales</taxon>
        <taxon>Lipomycetaceae</taxon>
        <taxon>Lipomyces</taxon>
    </lineage>
</organism>
<proteinExistence type="inferred from homology"/>
<comment type="similarity">
    <text evidence="2 6">Belongs to the OST5 family.</text>
</comment>
<name>A0A1E3Q460_LIPST</name>
<dbReference type="EMBL" id="KV454295">
    <property type="protein sequence ID" value="ODQ72499.1"/>
    <property type="molecule type" value="Genomic_DNA"/>
</dbReference>
<evidence type="ECO:0000256" key="5">
    <source>
        <dbReference type="ARBA" id="ARBA00023136"/>
    </source>
</evidence>
<dbReference type="AlphaFoldDB" id="A0A1E3Q460"/>
<accession>A0A1E3Q460</accession>